<keyword evidence="2" id="KW-1185">Reference proteome</keyword>
<gene>
    <name evidence="1" type="ORF">GIB67_004841</name>
</gene>
<evidence type="ECO:0000313" key="2">
    <source>
        <dbReference type="Proteomes" id="UP000541444"/>
    </source>
</evidence>
<comment type="caution">
    <text evidence="1">The sequence shown here is derived from an EMBL/GenBank/DDBJ whole genome shotgun (WGS) entry which is preliminary data.</text>
</comment>
<proteinExistence type="predicted"/>
<dbReference type="Proteomes" id="UP000541444">
    <property type="component" value="Unassembled WGS sequence"/>
</dbReference>
<dbReference type="EMBL" id="JACGCM010002137">
    <property type="protein sequence ID" value="KAF6144168.1"/>
    <property type="molecule type" value="Genomic_DNA"/>
</dbReference>
<accession>A0A7J7LNP5</accession>
<dbReference type="AlphaFoldDB" id="A0A7J7LNP5"/>
<reference evidence="1 2" key="1">
    <citation type="journal article" date="2020" name="IScience">
        <title>Genome Sequencing of the Endangered Kingdonia uniflora (Circaeasteraceae, Ranunculales) Reveals Potential Mechanisms of Evolutionary Specialization.</title>
        <authorList>
            <person name="Sun Y."/>
            <person name="Deng T."/>
            <person name="Zhang A."/>
            <person name="Moore M.J."/>
            <person name="Landis J.B."/>
            <person name="Lin N."/>
            <person name="Zhang H."/>
            <person name="Zhang X."/>
            <person name="Huang J."/>
            <person name="Zhang X."/>
            <person name="Sun H."/>
            <person name="Wang H."/>
        </authorList>
    </citation>
    <scope>NUCLEOTIDE SEQUENCE [LARGE SCALE GENOMIC DNA]</scope>
    <source>
        <strain evidence="1">TB1705</strain>
        <tissue evidence="1">Leaf</tissue>
    </source>
</reference>
<sequence>MEVEDRKPMLSNLHNPRVKREIVEPELKEEDQSAIVENTLGIDTTSDDIFCAKASAEMGSMSIEDPINMKVEL</sequence>
<name>A0A7J7LNP5_9MAGN</name>
<protein>
    <submittedName>
        <fullName evidence="1">Uncharacterized protein</fullName>
    </submittedName>
</protein>
<evidence type="ECO:0000313" key="1">
    <source>
        <dbReference type="EMBL" id="KAF6144168.1"/>
    </source>
</evidence>
<organism evidence="1 2">
    <name type="scientific">Kingdonia uniflora</name>
    <dbReference type="NCBI Taxonomy" id="39325"/>
    <lineage>
        <taxon>Eukaryota</taxon>
        <taxon>Viridiplantae</taxon>
        <taxon>Streptophyta</taxon>
        <taxon>Embryophyta</taxon>
        <taxon>Tracheophyta</taxon>
        <taxon>Spermatophyta</taxon>
        <taxon>Magnoliopsida</taxon>
        <taxon>Ranunculales</taxon>
        <taxon>Circaeasteraceae</taxon>
        <taxon>Kingdonia</taxon>
    </lineage>
</organism>